<dbReference type="InterPro" id="IPR014016">
    <property type="entry name" value="UvrD-like_ATP-bd"/>
</dbReference>
<dbReference type="GO" id="GO:0005524">
    <property type="term" value="F:ATP binding"/>
    <property type="evidence" value="ECO:0007669"/>
    <property type="project" value="UniProtKB-UniRule"/>
</dbReference>
<dbReference type="GO" id="GO:0031297">
    <property type="term" value="P:replication fork processing"/>
    <property type="evidence" value="ECO:0007669"/>
    <property type="project" value="TreeGrafter"/>
</dbReference>
<name>A0A2K8Z2G7_9BACT</name>
<dbReference type="InterPro" id="IPR027417">
    <property type="entry name" value="P-loop_NTPase"/>
</dbReference>
<evidence type="ECO:0000256" key="3">
    <source>
        <dbReference type="ARBA" id="ARBA00022806"/>
    </source>
</evidence>
<dbReference type="KEGG" id="spir:CWM47_20650"/>
<evidence type="ECO:0000256" key="1">
    <source>
        <dbReference type="ARBA" id="ARBA00022741"/>
    </source>
</evidence>
<dbReference type="GO" id="GO:0043138">
    <property type="term" value="F:3'-5' DNA helicase activity"/>
    <property type="evidence" value="ECO:0007669"/>
    <property type="project" value="UniProtKB-EC"/>
</dbReference>
<evidence type="ECO:0000259" key="10">
    <source>
        <dbReference type="PROSITE" id="PS51198"/>
    </source>
</evidence>
<keyword evidence="1 9" id="KW-0547">Nucleotide-binding</keyword>
<proteinExistence type="predicted"/>
<feature type="domain" description="UvrD-like helicase ATP-binding" evidence="10">
    <location>
        <begin position="36"/>
        <end position="336"/>
    </location>
</feature>
<dbReference type="Pfam" id="PF00580">
    <property type="entry name" value="UvrD-helicase"/>
    <property type="match status" value="1"/>
</dbReference>
<evidence type="ECO:0000256" key="2">
    <source>
        <dbReference type="ARBA" id="ARBA00022801"/>
    </source>
</evidence>
<accession>A0A2K8Z2G7</accession>
<dbReference type="PANTHER" id="PTHR11070">
    <property type="entry name" value="UVRD / RECB / PCRA DNA HELICASE FAMILY MEMBER"/>
    <property type="match status" value="1"/>
</dbReference>
<dbReference type="AlphaFoldDB" id="A0A2K8Z2G7"/>
<keyword evidence="4 9" id="KW-0067">ATP-binding</keyword>
<gene>
    <name evidence="11" type="ORF">CWM47_20650</name>
</gene>
<evidence type="ECO:0000313" key="11">
    <source>
        <dbReference type="EMBL" id="AUD04024.1"/>
    </source>
</evidence>
<dbReference type="RefSeq" id="WP_100990090.1">
    <property type="nucleotide sequence ID" value="NZ_CP025096.1"/>
</dbReference>
<dbReference type="SUPFAM" id="SSF52540">
    <property type="entry name" value="P-loop containing nucleoside triphosphate hydrolases"/>
    <property type="match status" value="1"/>
</dbReference>
<dbReference type="GO" id="GO:0016887">
    <property type="term" value="F:ATP hydrolysis activity"/>
    <property type="evidence" value="ECO:0007669"/>
    <property type="project" value="RHEA"/>
</dbReference>
<dbReference type="GO" id="GO:0003677">
    <property type="term" value="F:DNA binding"/>
    <property type="evidence" value="ECO:0007669"/>
    <property type="project" value="InterPro"/>
</dbReference>
<evidence type="ECO:0000256" key="8">
    <source>
        <dbReference type="ARBA" id="ARBA00048988"/>
    </source>
</evidence>
<dbReference type="Proteomes" id="UP000232883">
    <property type="component" value="Chromosome"/>
</dbReference>
<dbReference type="Gene3D" id="3.40.50.300">
    <property type="entry name" value="P-loop containing nucleotide triphosphate hydrolases"/>
    <property type="match status" value="2"/>
</dbReference>
<keyword evidence="2 9" id="KW-0378">Hydrolase</keyword>
<evidence type="ECO:0000256" key="4">
    <source>
        <dbReference type="ARBA" id="ARBA00022840"/>
    </source>
</evidence>
<keyword evidence="5" id="KW-0413">Isomerase</keyword>
<organism evidence="11 12">
    <name type="scientific">Spirosoma pollinicola</name>
    <dbReference type="NCBI Taxonomy" id="2057025"/>
    <lineage>
        <taxon>Bacteria</taxon>
        <taxon>Pseudomonadati</taxon>
        <taxon>Bacteroidota</taxon>
        <taxon>Cytophagia</taxon>
        <taxon>Cytophagales</taxon>
        <taxon>Cytophagaceae</taxon>
        <taxon>Spirosoma</taxon>
    </lineage>
</organism>
<keyword evidence="3 9" id="KW-0347">Helicase</keyword>
<evidence type="ECO:0000256" key="9">
    <source>
        <dbReference type="PROSITE-ProRule" id="PRU00560"/>
    </source>
</evidence>
<sequence length="568" mass="64243">MDTWNWPLLDRYAGVSFGSVNRPPTPRLALKSQANGYALTQEQEAIVDCQTNMKINAVAGSGKTTTLIEYARRQKTGSRGLYLAFNRTVREQAQQAFARKGVRGVTIHTAHSLAYGRVIKQNSELLASGSYSAFDLANRMQKESLVVRCMPPTRRKAPWTAVAAHSLRLLDWYCNEPVTRIEDLNYNHLLRYDPLISRRFADYFGAVIQAGAIWLWNQMDERSLKVTHDYYLKKFQLLAPQLRYDYILFDEGQDASPTMLDVFSQQPHARRVIVGDSHQQIYGFRHAVNSLNQVDFAAYGLTQSFRFPPGIARQARRALSLKQHIHPFLGETYTPQAIEGMGVDDATILAEPTCLQALIGRTNLQLVSAAIDLLCIQEVIGSVYFEGNFDTYTFMENGAGLLDMVLLQQNRPREIKNPLLRSMGSLEELGDYIDQTGDGQMKTALELVLTYGDDLPHFIEQIRTAHLAQRFRPHADLIFSTVHRSKGLEYDQVTLCDDFIDQRKLADYIGLLNQQQKAEAGGQPNHQPVNPGSILEEINMLYVGLTRTKQGLSLPDSQYYLQRETLSV</sequence>
<comment type="catalytic activity">
    <reaction evidence="6">
        <text>Couples ATP hydrolysis with the unwinding of duplex DNA by translocating in the 3'-5' direction.</text>
        <dbReference type="EC" id="5.6.2.4"/>
    </reaction>
</comment>
<evidence type="ECO:0000313" key="12">
    <source>
        <dbReference type="Proteomes" id="UP000232883"/>
    </source>
</evidence>
<dbReference type="Pfam" id="PF13361">
    <property type="entry name" value="UvrD_C"/>
    <property type="match status" value="1"/>
</dbReference>
<protein>
    <recommendedName>
        <fullName evidence="7">DNA 3'-5' helicase</fullName>
        <ecNumber evidence="7">5.6.2.4</ecNumber>
    </recommendedName>
</protein>
<evidence type="ECO:0000256" key="7">
    <source>
        <dbReference type="ARBA" id="ARBA00034808"/>
    </source>
</evidence>
<dbReference type="EMBL" id="CP025096">
    <property type="protein sequence ID" value="AUD04024.1"/>
    <property type="molecule type" value="Genomic_DNA"/>
</dbReference>
<evidence type="ECO:0000256" key="6">
    <source>
        <dbReference type="ARBA" id="ARBA00034617"/>
    </source>
</evidence>
<dbReference type="PROSITE" id="PS51198">
    <property type="entry name" value="UVRD_HELICASE_ATP_BIND"/>
    <property type="match status" value="1"/>
</dbReference>
<comment type="catalytic activity">
    <reaction evidence="8">
        <text>ATP + H2O = ADP + phosphate + H(+)</text>
        <dbReference type="Rhea" id="RHEA:13065"/>
        <dbReference type="ChEBI" id="CHEBI:15377"/>
        <dbReference type="ChEBI" id="CHEBI:15378"/>
        <dbReference type="ChEBI" id="CHEBI:30616"/>
        <dbReference type="ChEBI" id="CHEBI:43474"/>
        <dbReference type="ChEBI" id="CHEBI:456216"/>
        <dbReference type="EC" id="5.6.2.4"/>
    </reaction>
</comment>
<reference evidence="11 12" key="1">
    <citation type="submission" date="2017-11" db="EMBL/GenBank/DDBJ databases">
        <title>Taxonomic description and genome sequences of Spirosoma HA7 sp. nov., isolated from pollen microhabitat of Corylus avellana.</title>
        <authorList>
            <person name="Ambika Manirajan B."/>
            <person name="Suarez C."/>
            <person name="Ratering S."/>
            <person name="Geissler-Plaum R."/>
            <person name="Cardinale M."/>
            <person name="Sylvia S."/>
        </authorList>
    </citation>
    <scope>NUCLEOTIDE SEQUENCE [LARGE SCALE GENOMIC DNA]</scope>
    <source>
        <strain evidence="11 12">HA7</strain>
    </source>
</reference>
<evidence type="ECO:0000256" key="5">
    <source>
        <dbReference type="ARBA" id="ARBA00023235"/>
    </source>
</evidence>
<dbReference type="PANTHER" id="PTHR11070:SF30">
    <property type="entry name" value="F-BOX DNA HELICASE 1"/>
    <property type="match status" value="1"/>
</dbReference>
<dbReference type="EC" id="5.6.2.4" evidence="7"/>
<keyword evidence="12" id="KW-1185">Reference proteome</keyword>
<dbReference type="GO" id="GO:0000724">
    <property type="term" value="P:double-strand break repair via homologous recombination"/>
    <property type="evidence" value="ECO:0007669"/>
    <property type="project" value="TreeGrafter"/>
</dbReference>
<feature type="binding site" evidence="9">
    <location>
        <begin position="57"/>
        <end position="64"/>
    </location>
    <ligand>
        <name>ATP</name>
        <dbReference type="ChEBI" id="CHEBI:30616"/>
    </ligand>
</feature>
<dbReference type="InterPro" id="IPR000212">
    <property type="entry name" value="DNA_helicase_UvrD/REP"/>
</dbReference>
<dbReference type="InterPro" id="IPR014017">
    <property type="entry name" value="DNA_helicase_UvrD-like_C"/>
</dbReference>
<dbReference type="OrthoDB" id="9765670at2"/>